<feature type="region of interest" description="Disordered" evidence="1">
    <location>
        <begin position="40"/>
        <end position="109"/>
    </location>
</feature>
<gene>
    <name evidence="2" type="ORF">AVEN_1167_1</name>
</gene>
<protein>
    <submittedName>
        <fullName evidence="2">Uncharacterized protein</fullName>
    </submittedName>
</protein>
<accession>A0A4Y2EBP7</accession>
<evidence type="ECO:0000256" key="1">
    <source>
        <dbReference type="SAM" id="MobiDB-lite"/>
    </source>
</evidence>
<organism evidence="2 3">
    <name type="scientific">Araneus ventricosus</name>
    <name type="common">Orbweaver spider</name>
    <name type="synonym">Epeira ventricosa</name>
    <dbReference type="NCBI Taxonomy" id="182803"/>
    <lineage>
        <taxon>Eukaryota</taxon>
        <taxon>Metazoa</taxon>
        <taxon>Ecdysozoa</taxon>
        <taxon>Arthropoda</taxon>
        <taxon>Chelicerata</taxon>
        <taxon>Arachnida</taxon>
        <taxon>Araneae</taxon>
        <taxon>Araneomorphae</taxon>
        <taxon>Entelegynae</taxon>
        <taxon>Araneoidea</taxon>
        <taxon>Araneidae</taxon>
        <taxon>Araneus</taxon>
    </lineage>
</organism>
<sequence>MSFKHAKINPFFVELSWPLFPAALQIATSFKGVEKVNFMHTGSGRDRNKEETRAARERESRSAKYGTGSLSFSSPGSAGGDGEREGREATSNARRSVRQQIKFGHPERA</sequence>
<comment type="caution">
    <text evidence="2">The sequence shown here is derived from an EMBL/GenBank/DDBJ whole genome shotgun (WGS) entry which is preliminary data.</text>
</comment>
<proteinExistence type="predicted"/>
<evidence type="ECO:0000313" key="2">
    <source>
        <dbReference type="EMBL" id="GBM26560.1"/>
    </source>
</evidence>
<reference evidence="2 3" key="1">
    <citation type="journal article" date="2019" name="Sci. Rep.">
        <title>Orb-weaving spider Araneus ventricosus genome elucidates the spidroin gene catalogue.</title>
        <authorList>
            <person name="Kono N."/>
            <person name="Nakamura H."/>
            <person name="Ohtoshi R."/>
            <person name="Moran D.A.P."/>
            <person name="Shinohara A."/>
            <person name="Yoshida Y."/>
            <person name="Fujiwara M."/>
            <person name="Mori M."/>
            <person name="Tomita M."/>
            <person name="Arakawa K."/>
        </authorList>
    </citation>
    <scope>NUCLEOTIDE SEQUENCE [LARGE SCALE GENOMIC DNA]</scope>
</reference>
<dbReference type="EMBL" id="BGPR01000563">
    <property type="protein sequence ID" value="GBM26560.1"/>
    <property type="molecule type" value="Genomic_DNA"/>
</dbReference>
<dbReference type="AlphaFoldDB" id="A0A4Y2EBP7"/>
<keyword evidence="3" id="KW-1185">Reference proteome</keyword>
<feature type="compositionally biased region" description="Basic and acidic residues" evidence="1">
    <location>
        <begin position="43"/>
        <end position="62"/>
    </location>
</feature>
<name>A0A4Y2EBP7_ARAVE</name>
<dbReference type="Proteomes" id="UP000499080">
    <property type="component" value="Unassembled WGS sequence"/>
</dbReference>
<evidence type="ECO:0000313" key="3">
    <source>
        <dbReference type="Proteomes" id="UP000499080"/>
    </source>
</evidence>